<name>A0AAV4TB94_CAEEX</name>
<keyword evidence="2" id="KW-1185">Reference proteome</keyword>
<protein>
    <submittedName>
        <fullName evidence="1">Uncharacterized protein</fullName>
    </submittedName>
</protein>
<comment type="caution">
    <text evidence="1">The sequence shown here is derived from an EMBL/GenBank/DDBJ whole genome shotgun (WGS) entry which is preliminary data.</text>
</comment>
<proteinExistence type="predicted"/>
<dbReference type="AlphaFoldDB" id="A0AAV4TB94"/>
<dbReference type="Proteomes" id="UP001054945">
    <property type="component" value="Unassembled WGS sequence"/>
</dbReference>
<gene>
    <name evidence="1" type="ORF">CEXT_747881</name>
</gene>
<sequence>MEFKGVTVKGCGRVLEDFRVEIGDATTGAGIASIDTMILFQESFRSGCAHSDEGGILLLKHFIIQRSTKPFSACKLLRCDLVSAWDPT</sequence>
<evidence type="ECO:0000313" key="2">
    <source>
        <dbReference type="Proteomes" id="UP001054945"/>
    </source>
</evidence>
<organism evidence="1 2">
    <name type="scientific">Caerostris extrusa</name>
    <name type="common">Bark spider</name>
    <name type="synonym">Caerostris bankana</name>
    <dbReference type="NCBI Taxonomy" id="172846"/>
    <lineage>
        <taxon>Eukaryota</taxon>
        <taxon>Metazoa</taxon>
        <taxon>Ecdysozoa</taxon>
        <taxon>Arthropoda</taxon>
        <taxon>Chelicerata</taxon>
        <taxon>Arachnida</taxon>
        <taxon>Araneae</taxon>
        <taxon>Araneomorphae</taxon>
        <taxon>Entelegynae</taxon>
        <taxon>Araneoidea</taxon>
        <taxon>Araneidae</taxon>
        <taxon>Caerostris</taxon>
    </lineage>
</organism>
<accession>A0AAV4TB94</accession>
<dbReference type="EMBL" id="BPLR01010699">
    <property type="protein sequence ID" value="GIY41223.1"/>
    <property type="molecule type" value="Genomic_DNA"/>
</dbReference>
<evidence type="ECO:0000313" key="1">
    <source>
        <dbReference type="EMBL" id="GIY41223.1"/>
    </source>
</evidence>
<reference evidence="1 2" key="1">
    <citation type="submission" date="2021-06" db="EMBL/GenBank/DDBJ databases">
        <title>Caerostris extrusa draft genome.</title>
        <authorList>
            <person name="Kono N."/>
            <person name="Arakawa K."/>
        </authorList>
    </citation>
    <scope>NUCLEOTIDE SEQUENCE [LARGE SCALE GENOMIC DNA]</scope>
</reference>